<sequence length="74" mass="8687">MNLDPSNRRVKRPRLVDRLHIFQYFEIELNCTTILLCHLTGSLLVELDLCLKDLLSILNFLDKLESCDSINRIE</sequence>
<keyword evidence="2" id="KW-1185">Reference proteome</keyword>
<evidence type="ECO:0000313" key="2">
    <source>
        <dbReference type="Proteomes" id="UP000276133"/>
    </source>
</evidence>
<evidence type="ECO:0000313" key="1">
    <source>
        <dbReference type="EMBL" id="RNA13322.1"/>
    </source>
</evidence>
<dbReference type="AlphaFoldDB" id="A0A3M7QPQ3"/>
<dbReference type="EMBL" id="REGN01005448">
    <property type="protein sequence ID" value="RNA13322.1"/>
    <property type="molecule type" value="Genomic_DNA"/>
</dbReference>
<name>A0A3M7QPQ3_BRAPC</name>
<dbReference type="Proteomes" id="UP000276133">
    <property type="component" value="Unassembled WGS sequence"/>
</dbReference>
<accession>A0A3M7QPQ3</accession>
<gene>
    <name evidence="1" type="ORF">BpHYR1_004273</name>
</gene>
<reference evidence="1 2" key="1">
    <citation type="journal article" date="2018" name="Sci. Rep.">
        <title>Genomic signatures of local adaptation to the degree of environmental predictability in rotifers.</title>
        <authorList>
            <person name="Franch-Gras L."/>
            <person name="Hahn C."/>
            <person name="Garcia-Roger E.M."/>
            <person name="Carmona M.J."/>
            <person name="Serra M."/>
            <person name="Gomez A."/>
        </authorList>
    </citation>
    <scope>NUCLEOTIDE SEQUENCE [LARGE SCALE GENOMIC DNA]</scope>
    <source>
        <strain evidence="1">HYR1</strain>
    </source>
</reference>
<protein>
    <submittedName>
        <fullName evidence="1">Uncharacterized protein</fullName>
    </submittedName>
</protein>
<organism evidence="1 2">
    <name type="scientific">Brachionus plicatilis</name>
    <name type="common">Marine rotifer</name>
    <name type="synonym">Brachionus muelleri</name>
    <dbReference type="NCBI Taxonomy" id="10195"/>
    <lineage>
        <taxon>Eukaryota</taxon>
        <taxon>Metazoa</taxon>
        <taxon>Spiralia</taxon>
        <taxon>Gnathifera</taxon>
        <taxon>Rotifera</taxon>
        <taxon>Eurotatoria</taxon>
        <taxon>Monogononta</taxon>
        <taxon>Pseudotrocha</taxon>
        <taxon>Ploima</taxon>
        <taxon>Brachionidae</taxon>
        <taxon>Brachionus</taxon>
    </lineage>
</organism>
<comment type="caution">
    <text evidence="1">The sequence shown here is derived from an EMBL/GenBank/DDBJ whole genome shotgun (WGS) entry which is preliminary data.</text>
</comment>
<proteinExistence type="predicted"/>